<dbReference type="InterPro" id="IPR054828">
    <property type="entry name" value="Vit_B12_bind_prot"/>
</dbReference>
<evidence type="ECO:0000313" key="6">
    <source>
        <dbReference type="Proteomes" id="UP000184241"/>
    </source>
</evidence>
<dbReference type="AlphaFoldDB" id="A0A1M5ZIV6"/>
<dbReference type="PANTHER" id="PTHR30535">
    <property type="entry name" value="VITAMIN B12-BINDING PROTEIN"/>
    <property type="match status" value="1"/>
</dbReference>
<feature type="coiled-coil region" evidence="3">
    <location>
        <begin position="159"/>
        <end position="186"/>
    </location>
</feature>
<protein>
    <submittedName>
        <fullName evidence="5">Iron complex transport system substrate-binding protein</fullName>
    </submittedName>
</protein>
<dbReference type="SUPFAM" id="SSF53807">
    <property type="entry name" value="Helical backbone' metal receptor"/>
    <property type="match status" value="1"/>
</dbReference>
<dbReference type="Gene3D" id="3.40.50.1980">
    <property type="entry name" value="Nitrogenase molybdenum iron protein domain"/>
    <property type="match status" value="2"/>
</dbReference>
<dbReference type="PROSITE" id="PS50983">
    <property type="entry name" value="FE_B12_PBP"/>
    <property type="match status" value="1"/>
</dbReference>
<organism evidence="5 6">
    <name type="scientific">Clostridium intestinale DSM 6191</name>
    <dbReference type="NCBI Taxonomy" id="1121320"/>
    <lineage>
        <taxon>Bacteria</taxon>
        <taxon>Bacillati</taxon>
        <taxon>Bacillota</taxon>
        <taxon>Clostridia</taxon>
        <taxon>Eubacteriales</taxon>
        <taxon>Clostridiaceae</taxon>
        <taxon>Clostridium</taxon>
    </lineage>
</organism>
<evidence type="ECO:0000256" key="3">
    <source>
        <dbReference type="SAM" id="Coils"/>
    </source>
</evidence>
<dbReference type="EMBL" id="FQXU01000009">
    <property type="protein sequence ID" value="SHI24049.1"/>
    <property type="molecule type" value="Genomic_DNA"/>
</dbReference>
<keyword evidence="2" id="KW-0732">Signal</keyword>
<dbReference type="CDD" id="cd01143">
    <property type="entry name" value="YvrC"/>
    <property type="match status" value="1"/>
</dbReference>
<feature type="domain" description="Fe/B12 periplasmic-binding" evidence="4">
    <location>
        <begin position="53"/>
        <end position="300"/>
    </location>
</feature>
<dbReference type="InterPro" id="IPR050902">
    <property type="entry name" value="ABC_Transporter_SBP"/>
</dbReference>
<dbReference type="NCBIfam" id="NF038402">
    <property type="entry name" value="TroA_like"/>
    <property type="match status" value="1"/>
</dbReference>
<dbReference type="PROSITE" id="PS51257">
    <property type="entry name" value="PROKAR_LIPOPROTEIN"/>
    <property type="match status" value="1"/>
</dbReference>
<evidence type="ECO:0000256" key="1">
    <source>
        <dbReference type="ARBA" id="ARBA00008814"/>
    </source>
</evidence>
<dbReference type="Pfam" id="PF01497">
    <property type="entry name" value="Peripla_BP_2"/>
    <property type="match status" value="1"/>
</dbReference>
<dbReference type="RefSeq" id="WP_073020640.1">
    <property type="nucleotide sequence ID" value="NZ_FQXU01000009.1"/>
</dbReference>
<gene>
    <name evidence="5" type="ORF">SAMN02745941_02977</name>
</gene>
<accession>A0A1M5ZIV6</accession>
<dbReference type="GO" id="GO:0071281">
    <property type="term" value="P:cellular response to iron ion"/>
    <property type="evidence" value="ECO:0007669"/>
    <property type="project" value="TreeGrafter"/>
</dbReference>
<proteinExistence type="inferred from homology"/>
<keyword evidence="3" id="KW-0175">Coiled coil</keyword>
<name>A0A1M5ZIV6_9CLOT</name>
<evidence type="ECO:0000259" key="4">
    <source>
        <dbReference type="PROSITE" id="PS50983"/>
    </source>
</evidence>
<dbReference type="InterPro" id="IPR002491">
    <property type="entry name" value="ABC_transptr_periplasmic_BD"/>
</dbReference>
<evidence type="ECO:0000256" key="2">
    <source>
        <dbReference type="ARBA" id="ARBA00022729"/>
    </source>
</evidence>
<dbReference type="PANTHER" id="PTHR30535:SF34">
    <property type="entry name" value="MOLYBDATE-BINDING PROTEIN MOLA"/>
    <property type="match status" value="1"/>
</dbReference>
<comment type="similarity">
    <text evidence="1">Belongs to the bacterial solute-binding protein 8 family.</text>
</comment>
<reference evidence="5 6" key="1">
    <citation type="submission" date="2016-11" db="EMBL/GenBank/DDBJ databases">
        <authorList>
            <person name="Jaros S."/>
            <person name="Januszkiewicz K."/>
            <person name="Wedrychowicz H."/>
        </authorList>
    </citation>
    <scope>NUCLEOTIDE SEQUENCE [LARGE SCALE GENOMIC DNA]</scope>
    <source>
        <strain evidence="5 6">DSM 6191</strain>
    </source>
</reference>
<sequence>MKINKKILAVLISIMTIILLVGCTKTQEIKKDEAIKIVDSYNREISLEKAPERLVSLSPGATETIYALNSQNFLVGRSDYCDYPEEATKIESVGPITEPNIEKIAELNPDLVIASAHFSKELVDKIEVLGIKVAVLYGEDSFDGAYKNIQDIALVLGKQEEGTKIIDEMKKKVEEVENKVKDLKKPSVYYVVGFGKTDFTAGGNTFIGQIIDRAGGENIAKEIDGWNYSKEVLMEKNPDIVVLSDKYDSKSGFTTGEGYKDLKAVKEGSVYEIDDNMLSRQGARQADGLEALAKIIHPEAFK</sequence>
<dbReference type="Proteomes" id="UP000184241">
    <property type="component" value="Unassembled WGS sequence"/>
</dbReference>
<evidence type="ECO:0000313" key="5">
    <source>
        <dbReference type="EMBL" id="SHI24049.1"/>
    </source>
</evidence>